<dbReference type="AlphaFoldDB" id="A0A1I1N3I3"/>
<dbReference type="SUPFAM" id="SSF51695">
    <property type="entry name" value="PLC-like phosphodiesterases"/>
    <property type="match status" value="1"/>
</dbReference>
<evidence type="ECO:0000313" key="3">
    <source>
        <dbReference type="Proteomes" id="UP000198862"/>
    </source>
</evidence>
<dbReference type="Proteomes" id="UP000198862">
    <property type="component" value="Unassembled WGS sequence"/>
</dbReference>
<gene>
    <name evidence="2" type="ORF">SAMN02745724_02923</name>
</gene>
<dbReference type="Pfam" id="PF03009">
    <property type="entry name" value="GDPD"/>
    <property type="match status" value="1"/>
</dbReference>
<protein>
    <submittedName>
        <fullName evidence="2">Glycerophosphoryl diester phosphodiesterase</fullName>
    </submittedName>
</protein>
<dbReference type="PANTHER" id="PTHR43805">
    <property type="entry name" value="GLYCEROPHOSPHORYL DIESTER PHOSPHODIESTERASE"/>
    <property type="match status" value="1"/>
</dbReference>
<organism evidence="2 3">
    <name type="scientific">Pseudoalteromonas denitrificans DSM 6059</name>
    <dbReference type="NCBI Taxonomy" id="1123010"/>
    <lineage>
        <taxon>Bacteria</taxon>
        <taxon>Pseudomonadati</taxon>
        <taxon>Pseudomonadota</taxon>
        <taxon>Gammaproteobacteria</taxon>
        <taxon>Alteromonadales</taxon>
        <taxon>Pseudoalteromonadaceae</taxon>
        <taxon>Pseudoalteromonas</taxon>
    </lineage>
</organism>
<keyword evidence="3" id="KW-1185">Reference proteome</keyword>
<name>A0A1I1N3I3_9GAMM</name>
<dbReference type="GO" id="GO:0008081">
    <property type="term" value="F:phosphoric diester hydrolase activity"/>
    <property type="evidence" value="ECO:0007669"/>
    <property type="project" value="InterPro"/>
</dbReference>
<dbReference type="PROSITE" id="PS51704">
    <property type="entry name" value="GP_PDE"/>
    <property type="match status" value="1"/>
</dbReference>
<dbReference type="EMBL" id="FOLO01000023">
    <property type="protein sequence ID" value="SFC92187.1"/>
    <property type="molecule type" value="Genomic_DNA"/>
</dbReference>
<dbReference type="RefSeq" id="WP_091985417.1">
    <property type="nucleotide sequence ID" value="NZ_FOLO01000023.1"/>
</dbReference>
<evidence type="ECO:0000259" key="1">
    <source>
        <dbReference type="PROSITE" id="PS51704"/>
    </source>
</evidence>
<sequence>MNKKRFTIILLVILVGFLILKAPPATLLSKGEFVAYRGGGQNINYAQMKNTSCGSENLIPSNNKYIENTLPAIKQSIDAGFDIIHLNVHYTRDNHFAVFHDATVDCATNSKGKVAKMTLSQLQLLDVGFNATFDDGKNFPFRNKGYRIPSLKEVFNIYPKQEFWLNLKNPNKYSIPALNQLVKSSDTLHKNKLLFIGNTLMIDTYKKINPEAKVLSFRSNKQCFIDYILYGWSHFFPDSCKNTHIFVPPEKGKYIWGWPAQFAAIAQQNGSKVYAWTKHNKHKKQYNYTNQGIGLVTGDIANF</sequence>
<proteinExistence type="predicted"/>
<reference evidence="2 3" key="1">
    <citation type="submission" date="2016-10" db="EMBL/GenBank/DDBJ databases">
        <authorList>
            <person name="de Groot N.N."/>
        </authorList>
    </citation>
    <scope>NUCLEOTIDE SEQUENCE [LARGE SCALE GENOMIC DNA]</scope>
    <source>
        <strain evidence="2 3">DSM 6059</strain>
    </source>
</reference>
<dbReference type="STRING" id="1123010.SAMN02745724_02923"/>
<dbReference type="GO" id="GO:0006629">
    <property type="term" value="P:lipid metabolic process"/>
    <property type="evidence" value="ECO:0007669"/>
    <property type="project" value="InterPro"/>
</dbReference>
<feature type="domain" description="GP-PDE" evidence="1">
    <location>
        <begin position="47"/>
        <end position="303"/>
    </location>
</feature>
<dbReference type="InterPro" id="IPR030395">
    <property type="entry name" value="GP_PDE_dom"/>
</dbReference>
<dbReference type="InterPro" id="IPR017946">
    <property type="entry name" value="PLC-like_Pdiesterase_TIM-brl"/>
</dbReference>
<accession>A0A1I1N3I3</accession>
<evidence type="ECO:0000313" key="2">
    <source>
        <dbReference type="EMBL" id="SFC92187.1"/>
    </source>
</evidence>
<dbReference type="OrthoDB" id="9795622at2"/>
<dbReference type="PANTHER" id="PTHR43805:SF1">
    <property type="entry name" value="GP-PDE DOMAIN-CONTAINING PROTEIN"/>
    <property type="match status" value="1"/>
</dbReference>
<dbReference type="Gene3D" id="3.20.20.190">
    <property type="entry name" value="Phosphatidylinositol (PI) phosphodiesterase"/>
    <property type="match status" value="1"/>
</dbReference>